<keyword evidence="3" id="KW-0808">Transferase</keyword>
<dbReference type="Gene3D" id="3.40.50.2000">
    <property type="entry name" value="Glycogen Phosphorylase B"/>
    <property type="match status" value="2"/>
</dbReference>
<evidence type="ECO:0000259" key="1">
    <source>
        <dbReference type="Pfam" id="PF00534"/>
    </source>
</evidence>
<dbReference type="PANTHER" id="PTHR45947:SF3">
    <property type="entry name" value="SULFOQUINOVOSYL TRANSFERASE SQD2"/>
    <property type="match status" value="1"/>
</dbReference>
<dbReference type="SUPFAM" id="SSF53756">
    <property type="entry name" value="UDP-Glycosyltransferase/glycogen phosphorylase"/>
    <property type="match status" value="1"/>
</dbReference>
<sequence length="320" mass="35154">MGRSKFDPRTYLDLSKLIEQEKPDILHLSGYGSTTFGRLVGTAKGLPNIVHEHAVFPKQPLYLTAVDALLSPLTTTAIACSEPVRDFMVTARKVQPQKVETLFYGLPLKEFKAPAQEVVDHERSKLGILPGEKVICNVGRLDTQKGQIYLLKAATSILKEFPNTRFLLVGAGPDLEMLQSFAQSEGIADQVIFTGYREDVPTLLALADVVAMPSLWEGLPIALVEAMNMSKPVVGKTAGGMGSAIDDQKTGFIITFKDCELLANKLIFLLKNSEVAQSMGSEAKEKCKQYDITHSYKKLREIYLSLTSKMTNLKVSNSAI</sequence>
<keyword evidence="4" id="KW-1185">Reference proteome</keyword>
<dbReference type="OrthoDB" id="9806653at2"/>
<protein>
    <submittedName>
        <fullName evidence="3">Glycosyl transferase, group 1 family protein</fullName>
    </submittedName>
</protein>
<name>B0C3I7_ACAM1</name>
<dbReference type="EMBL" id="CP000828">
    <property type="protein sequence ID" value="ABW29821.1"/>
    <property type="molecule type" value="Genomic_DNA"/>
</dbReference>
<dbReference type="PANTHER" id="PTHR45947">
    <property type="entry name" value="SULFOQUINOVOSYL TRANSFERASE SQD2"/>
    <property type="match status" value="1"/>
</dbReference>
<dbReference type="Pfam" id="PF00534">
    <property type="entry name" value="Glycos_transf_1"/>
    <property type="match status" value="1"/>
</dbReference>
<evidence type="ECO:0000313" key="3">
    <source>
        <dbReference type="EMBL" id="ABW29821.1"/>
    </source>
</evidence>
<dbReference type="InterPro" id="IPR001296">
    <property type="entry name" value="Glyco_trans_1"/>
</dbReference>
<dbReference type="CAZy" id="GT4">
    <property type="family name" value="Glycosyltransferase Family 4"/>
</dbReference>
<dbReference type="GO" id="GO:0016757">
    <property type="term" value="F:glycosyltransferase activity"/>
    <property type="evidence" value="ECO:0007669"/>
    <property type="project" value="InterPro"/>
</dbReference>
<feature type="domain" description="Glycosyl transferase family 1" evidence="1">
    <location>
        <begin position="121"/>
        <end position="285"/>
    </location>
</feature>
<dbReference type="InterPro" id="IPR028098">
    <property type="entry name" value="Glyco_trans_4-like_N"/>
</dbReference>
<gene>
    <name evidence="3" type="ordered locus">AM1_4850</name>
</gene>
<accession>B0C3I7</accession>
<evidence type="ECO:0000313" key="4">
    <source>
        <dbReference type="Proteomes" id="UP000000268"/>
    </source>
</evidence>
<dbReference type="STRING" id="329726.AM1_4850"/>
<dbReference type="HOGENOM" id="CLU_009583_0_3_3"/>
<dbReference type="CDD" id="cd03801">
    <property type="entry name" value="GT4_PimA-like"/>
    <property type="match status" value="1"/>
</dbReference>
<dbReference type="eggNOG" id="COG0438">
    <property type="taxonomic scope" value="Bacteria"/>
</dbReference>
<dbReference type="InterPro" id="IPR050194">
    <property type="entry name" value="Glycosyltransferase_grp1"/>
</dbReference>
<dbReference type="Pfam" id="PF13439">
    <property type="entry name" value="Glyco_transf_4"/>
    <property type="match status" value="1"/>
</dbReference>
<dbReference type="KEGG" id="amr:AM1_4850"/>
<proteinExistence type="predicted"/>
<reference evidence="3 4" key="1">
    <citation type="journal article" date="2008" name="Proc. Natl. Acad. Sci. U.S.A.">
        <title>Niche adaptation and genome expansion in the chlorophyll d-producing cyanobacterium Acaryochloris marina.</title>
        <authorList>
            <person name="Swingley W.D."/>
            <person name="Chen M."/>
            <person name="Cheung P.C."/>
            <person name="Conrad A.L."/>
            <person name="Dejesa L.C."/>
            <person name="Hao J."/>
            <person name="Honchak B.M."/>
            <person name="Karbach L.E."/>
            <person name="Kurdoglu A."/>
            <person name="Lahiri S."/>
            <person name="Mastrian S.D."/>
            <person name="Miyashita H."/>
            <person name="Page L."/>
            <person name="Ramakrishna P."/>
            <person name="Satoh S."/>
            <person name="Sattley W.M."/>
            <person name="Shimada Y."/>
            <person name="Taylor H.L."/>
            <person name="Tomo T."/>
            <person name="Tsuchiya T."/>
            <person name="Wang Z.T."/>
            <person name="Raymond J."/>
            <person name="Mimuro M."/>
            <person name="Blankenship R.E."/>
            <person name="Touchman J.W."/>
        </authorList>
    </citation>
    <scope>NUCLEOTIDE SEQUENCE [LARGE SCALE GENOMIC DNA]</scope>
    <source>
        <strain evidence="4">MBIC 11017</strain>
    </source>
</reference>
<dbReference type="AlphaFoldDB" id="B0C3I7"/>
<dbReference type="Proteomes" id="UP000000268">
    <property type="component" value="Chromosome"/>
</dbReference>
<evidence type="ECO:0000259" key="2">
    <source>
        <dbReference type="Pfam" id="PF13439"/>
    </source>
</evidence>
<feature type="domain" description="Glycosyltransferase subfamily 4-like N-terminal" evidence="2">
    <location>
        <begin position="4"/>
        <end position="103"/>
    </location>
</feature>
<organism evidence="3 4">
    <name type="scientific">Acaryochloris marina (strain MBIC 11017)</name>
    <dbReference type="NCBI Taxonomy" id="329726"/>
    <lineage>
        <taxon>Bacteria</taxon>
        <taxon>Bacillati</taxon>
        <taxon>Cyanobacteriota</taxon>
        <taxon>Cyanophyceae</taxon>
        <taxon>Acaryochloridales</taxon>
        <taxon>Acaryochloridaceae</taxon>
        <taxon>Acaryochloris</taxon>
    </lineage>
</organism>